<dbReference type="PANTHER" id="PTHR33317:SF4">
    <property type="entry name" value="POLYNUCLEOTIDYL TRANSFERASE, RIBONUCLEASE H-LIKE SUPERFAMILY PROTEIN"/>
    <property type="match status" value="1"/>
</dbReference>
<dbReference type="GO" id="GO:0005737">
    <property type="term" value="C:cytoplasm"/>
    <property type="evidence" value="ECO:0007669"/>
    <property type="project" value="UniProtKB-SubCell"/>
</dbReference>
<keyword evidence="3 5" id="KW-0540">Nuclease</keyword>
<evidence type="ECO:0000256" key="2">
    <source>
        <dbReference type="ARBA" id="ARBA00022517"/>
    </source>
</evidence>
<dbReference type="GO" id="GO:0004518">
    <property type="term" value="F:nuclease activity"/>
    <property type="evidence" value="ECO:0007669"/>
    <property type="project" value="UniProtKB-KW"/>
</dbReference>
<comment type="function">
    <text evidence="5">Could be a nuclease involved in processing of the 5'-end of pre-16S rRNA.</text>
</comment>
<dbReference type="Pfam" id="PF03652">
    <property type="entry name" value="RuvX"/>
    <property type="match status" value="1"/>
</dbReference>
<dbReference type="SMART" id="SM00732">
    <property type="entry name" value="YqgFc"/>
    <property type="match status" value="1"/>
</dbReference>
<comment type="subcellular location">
    <subcellularLocation>
        <location evidence="5">Cytoplasm</location>
    </subcellularLocation>
</comment>
<dbReference type="PANTHER" id="PTHR33317">
    <property type="entry name" value="POLYNUCLEOTIDYL TRANSFERASE, RIBONUCLEASE H-LIKE SUPERFAMILY PROTEIN"/>
    <property type="match status" value="1"/>
</dbReference>
<proteinExistence type="inferred from homology"/>
<reference evidence="7 8" key="1">
    <citation type="journal article" date="2016" name="Nat. Commun.">
        <title>Thousands of microbial genomes shed light on interconnected biogeochemical processes in an aquifer system.</title>
        <authorList>
            <person name="Anantharaman K."/>
            <person name="Brown C.T."/>
            <person name="Hug L.A."/>
            <person name="Sharon I."/>
            <person name="Castelle C.J."/>
            <person name="Probst A.J."/>
            <person name="Thomas B.C."/>
            <person name="Singh A."/>
            <person name="Wilkins M.J."/>
            <person name="Karaoz U."/>
            <person name="Brodie E.L."/>
            <person name="Williams K.H."/>
            <person name="Hubbard S.S."/>
            <person name="Banfield J.F."/>
        </authorList>
    </citation>
    <scope>NUCLEOTIDE SEQUENCE [LARGE SCALE GENOMIC DNA]</scope>
</reference>
<dbReference type="STRING" id="1802624.A2982_03730"/>
<dbReference type="SUPFAM" id="SSF53098">
    <property type="entry name" value="Ribonuclease H-like"/>
    <property type="match status" value="1"/>
</dbReference>
<dbReference type="InterPro" id="IPR005227">
    <property type="entry name" value="YqgF"/>
</dbReference>
<dbReference type="HAMAP" id="MF_00651">
    <property type="entry name" value="Nuclease_YqgF"/>
    <property type="match status" value="1"/>
</dbReference>
<organism evidence="7 8">
    <name type="scientific">candidate division WWE3 bacterium RIFCSPLOWO2_01_FULL_39_13</name>
    <dbReference type="NCBI Taxonomy" id="1802624"/>
    <lineage>
        <taxon>Bacteria</taxon>
        <taxon>Katanobacteria</taxon>
    </lineage>
</organism>
<evidence type="ECO:0000256" key="4">
    <source>
        <dbReference type="ARBA" id="ARBA00022801"/>
    </source>
</evidence>
<protein>
    <recommendedName>
        <fullName evidence="5">Putative pre-16S rRNA nuclease</fullName>
        <ecNumber evidence="5">3.1.-.-</ecNumber>
    </recommendedName>
</protein>
<evidence type="ECO:0000256" key="1">
    <source>
        <dbReference type="ARBA" id="ARBA00022490"/>
    </source>
</evidence>
<keyword evidence="1 5" id="KW-0963">Cytoplasm</keyword>
<evidence type="ECO:0000313" key="8">
    <source>
        <dbReference type="Proteomes" id="UP000178771"/>
    </source>
</evidence>
<dbReference type="Proteomes" id="UP000178771">
    <property type="component" value="Unassembled WGS sequence"/>
</dbReference>
<evidence type="ECO:0000313" key="7">
    <source>
        <dbReference type="EMBL" id="OGC52351.1"/>
    </source>
</evidence>
<evidence type="ECO:0000256" key="5">
    <source>
        <dbReference type="HAMAP-Rule" id="MF_00651"/>
    </source>
</evidence>
<dbReference type="InterPro" id="IPR006641">
    <property type="entry name" value="YqgF/RNaseH-like_dom"/>
</dbReference>
<accession>A0A1F4V589</accession>
<dbReference type="Gene3D" id="3.30.420.140">
    <property type="entry name" value="YqgF/RNase H-like domain"/>
    <property type="match status" value="1"/>
</dbReference>
<dbReference type="AlphaFoldDB" id="A0A1F4V589"/>
<name>A0A1F4V589_UNCKA</name>
<dbReference type="EMBL" id="MEVH01000002">
    <property type="protein sequence ID" value="OGC52351.1"/>
    <property type="molecule type" value="Genomic_DNA"/>
</dbReference>
<sequence length="139" mass="15375">MDRMLGVDYGTKKIGLALGIGKIVSPYCVIETHGKPHLEEAVADKLVCIVKNENISKVIIGRPGRRFRMSEISGKIEAFAGLVRTKIPSRVGLQFVDESGSSKEGLKNLINLGISEKKRKEDHGSAACIILKRWMDWNL</sequence>
<feature type="domain" description="YqgF/RNase H-like" evidence="6">
    <location>
        <begin position="2"/>
        <end position="105"/>
    </location>
</feature>
<comment type="caution">
    <text evidence="7">The sequence shown here is derived from an EMBL/GenBank/DDBJ whole genome shotgun (WGS) entry which is preliminary data.</text>
</comment>
<comment type="similarity">
    <text evidence="5">Belongs to the YqgF HJR family.</text>
</comment>
<dbReference type="GO" id="GO:0016788">
    <property type="term" value="F:hydrolase activity, acting on ester bonds"/>
    <property type="evidence" value="ECO:0007669"/>
    <property type="project" value="UniProtKB-UniRule"/>
</dbReference>
<dbReference type="InterPro" id="IPR012337">
    <property type="entry name" value="RNaseH-like_sf"/>
</dbReference>
<keyword evidence="2 5" id="KW-0690">Ribosome biogenesis</keyword>
<dbReference type="GO" id="GO:0000967">
    <property type="term" value="P:rRNA 5'-end processing"/>
    <property type="evidence" value="ECO:0007669"/>
    <property type="project" value="UniProtKB-UniRule"/>
</dbReference>
<dbReference type="InterPro" id="IPR037027">
    <property type="entry name" value="YqgF/RNaseH-like_dom_sf"/>
</dbReference>
<evidence type="ECO:0000259" key="6">
    <source>
        <dbReference type="SMART" id="SM00732"/>
    </source>
</evidence>
<evidence type="ECO:0000256" key="3">
    <source>
        <dbReference type="ARBA" id="ARBA00022722"/>
    </source>
</evidence>
<keyword evidence="4 5" id="KW-0378">Hydrolase</keyword>
<dbReference type="CDD" id="cd16964">
    <property type="entry name" value="YqgF"/>
    <property type="match status" value="1"/>
</dbReference>
<dbReference type="EC" id="3.1.-.-" evidence="5"/>
<gene>
    <name evidence="7" type="ORF">A2982_03730</name>
</gene>